<feature type="compositionally biased region" description="Basic and acidic residues" evidence="1">
    <location>
        <begin position="493"/>
        <end position="518"/>
    </location>
</feature>
<gene>
    <name evidence="3" type="primary">LOC108021725</name>
</gene>
<sequence length="1297" mass="150253">MSFTVTNRSLIRFESAKKDDELMRALMFFNVDISGGVCCGRRNEITAPRTSVCNGKRRTPGGGLSNPITESAMSFGAPNKFYAPGHADFDHGNYKRRAPGHLRDNSAYSDSPRHFHYRMIKPGRGRVETGLVSPSPSIDSAGYFENNRSYKRTPRFETERTYEQYYPDKAEKYEASNPTALTSDYSEEEEDPRSNQKRYPYTESTYERPYDYYTNAPKSIQRHFYVPRKRYYSYHEEPPQDDYNREYREYLPRDLGLRTNRPYGDYDYSQASGSMPPEFSSNYYTQRNANDYDEKNSEYYEDYSDENSQNQHEEIHRYFDPDYNKESRKTPPPIPFPKPEPKHYKVRSSSYKDITDPSNYPTKDTKTVRDYKLKDRNVPPYEEPKDSQKKYNRYKRHYQPEKIPTRKSCNHFKETREAPKKYDRISKDILRLAPPKKYEKHRNTQDDRFYVDKRSHRNSEYRYKIQNEVHQAIPSSYKKYFSDEVPLSNYHKKVSDDIPRTHENLRSEPPRSSREYERHKNKRRCKSLPDPKKSVDFVRFTDLNDGSEIPHKIHESNQTPSSIFFTIEIPYKKKEQRYAYSQKSEYIPKRSDSGCETFASNLNCALNSFKPQTSFYDVRKDRRRKTIKQKISGFFKRSKMCLTRSNIFKNKSKVLRNCKPGLRRLNYAHIDCRNNGSQSSHFISNSPKTSKHSLDLQNKRVPIRSPSIENASEKYCTRLLQGCHYPTVYRAKGNQQAENDDKIYHEYSMYNILSSNNHRSKVNKDEYEPCDKGLSKRNSQYFRPNADLRTKDSNKLYNRVSSGNCSHFSGDKCEDPIETSQISICLEIRATDVSLTGSPRIISSKVVTGHGLSTQSYTHMSREDLKVNVPKPPNLSVSRQNSGSTIFGSDSSASQKNQYTNVRLFPLPSEHNNGSSTTNSSKGSLCRTTRSEDFTNRKSIEECSKPPTVTSGRPSENLRPRHPISTKWSLTRQSKSCNSQKGFCNSWTPDRLENNFSRPTRPGLFQPNTIEMCSRPPTLIQSDINKRSSLKGVNNNFERSAPKKVILKTNSYNSLVCGSGRSTQSDCSCEKTDMQNTHQSECHRSQSHNFQFDETRKIEVSPRRTYSWPSQRPKTIPQVPIQTSFSKPLQIQESALKVQCKSSESSLSKCSSGSRNFTQGPKNMQLVSYSDSIPGSSCEPQSEYASNFTAMPSQDVTVTSVRGNLSCPKLTDSWDKDSYCRRSIVEELKRELLQSFRADRQMESQVPFLRPTPHIMIFPCVPEAMCQSNPNLNPNLFRRPESVVCWTPGPKSQNPFC</sequence>
<evidence type="ECO:0000313" key="3">
    <source>
        <dbReference type="RefSeq" id="XP_016946049.3"/>
    </source>
</evidence>
<feature type="region of interest" description="Disordered" evidence="1">
    <location>
        <begin position="166"/>
        <end position="203"/>
    </location>
</feature>
<reference evidence="2" key="1">
    <citation type="submission" date="2025-05" db="UniProtKB">
        <authorList>
            <consortium name="RefSeq"/>
        </authorList>
    </citation>
    <scope>NUCLEOTIDE SEQUENCE [LARGE SCALE GENOMIC DNA]</scope>
</reference>
<name>A0AB39ZZN7_DROSZ</name>
<accession>A0AB39ZZN7</accession>
<proteinExistence type="predicted"/>
<evidence type="ECO:0000256" key="1">
    <source>
        <dbReference type="SAM" id="MobiDB-lite"/>
    </source>
</evidence>
<feature type="compositionally biased region" description="Basic and acidic residues" evidence="1">
    <location>
        <begin position="929"/>
        <end position="944"/>
    </location>
</feature>
<feature type="compositionally biased region" description="Polar residues" evidence="1">
    <location>
        <begin position="347"/>
        <end position="362"/>
    </location>
</feature>
<reference evidence="3" key="2">
    <citation type="submission" date="2025-08" db="UniProtKB">
        <authorList>
            <consortium name="RefSeq"/>
        </authorList>
    </citation>
    <scope>IDENTIFICATION</scope>
</reference>
<feature type="region of interest" description="Disordered" evidence="1">
    <location>
        <begin position="869"/>
        <end position="962"/>
    </location>
</feature>
<feature type="region of interest" description="Disordered" evidence="1">
    <location>
        <begin position="492"/>
        <end position="528"/>
    </location>
</feature>
<protein>
    <submittedName>
        <fullName evidence="3">Uncharacterized protein</fullName>
    </submittedName>
</protein>
<keyword evidence="2" id="KW-1185">Reference proteome</keyword>
<feature type="compositionally biased region" description="Basic and acidic residues" evidence="1">
    <location>
        <begin position="363"/>
        <end position="389"/>
    </location>
</feature>
<organism evidence="2 3">
    <name type="scientific">Drosophila suzukii</name>
    <name type="common">Spotted-wing drosophila fruit fly</name>
    <dbReference type="NCBI Taxonomy" id="28584"/>
    <lineage>
        <taxon>Eukaryota</taxon>
        <taxon>Metazoa</taxon>
        <taxon>Ecdysozoa</taxon>
        <taxon>Arthropoda</taxon>
        <taxon>Hexapoda</taxon>
        <taxon>Insecta</taxon>
        <taxon>Pterygota</taxon>
        <taxon>Neoptera</taxon>
        <taxon>Endopterygota</taxon>
        <taxon>Diptera</taxon>
        <taxon>Brachycera</taxon>
        <taxon>Muscomorpha</taxon>
        <taxon>Ephydroidea</taxon>
        <taxon>Drosophilidae</taxon>
        <taxon>Drosophila</taxon>
        <taxon>Sophophora</taxon>
    </lineage>
</organism>
<evidence type="ECO:0000313" key="2">
    <source>
        <dbReference type="Proteomes" id="UP001652628"/>
    </source>
</evidence>
<feature type="region of interest" description="Disordered" evidence="1">
    <location>
        <begin position="320"/>
        <end position="391"/>
    </location>
</feature>
<dbReference type="RefSeq" id="XP_016946049.3">
    <property type="nucleotide sequence ID" value="XM_017090560.4"/>
</dbReference>
<feature type="compositionally biased region" description="Basic and acidic residues" evidence="1">
    <location>
        <begin position="320"/>
        <end position="329"/>
    </location>
</feature>
<dbReference type="Proteomes" id="UP001652628">
    <property type="component" value="Chromosome 2L"/>
</dbReference>
<dbReference type="GeneID" id="108021725"/>
<feature type="compositionally biased region" description="Low complexity" evidence="1">
    <location>
        <begin position="912"/>
        <end position="924"/>
    </location>
</feature>
<feature type="compositionally biased region" description="Polar residues" evidence="1">
    <location>
        <begin position="875"/>
        <end position="901"/>
    </location>
</feature>